<protein>
    <submittedName>
        <fullName evidence="2">CopG family transcriptional regulator</fullName>
    </submittedName>
</protein>
<dbReference type="CDD" id="cd22231">
    <property type="entry name" value="RHH_NikR_HicB-like"/>
    <property type="match status" value="1"/>
</dbReference>
<proteinExistence type="predicted"/>
<dbReference type="SUPFAM" id="SSF47598">
    <property type="entry name" value="Ribbon-helix-helix"/>
    <property type="match status" value="1"/>
</dbReference>
<name>A0A484HJA8_9BACT</name>
<dbReference type="AlphaFoldDB" id="A0A484HJA8"/>
<evidence type="ECO:0000313" key="2">
    <source>
        <dbReference type="EMBL" id="VEN74553.1"/>
    </source>
</evidence>
<dbReference type="InterPro" id="IPR010985">
    <property type="entry name" value="Ribbon_hlx_hlx"/>
</dbReference>
<gene>
    <name evidence="2" type="ORF">EPICR_40135</name>
</gene>
<dbReference type="GO" id="GO:0006355">
    <property type="term" value="P:regulation of DNA-templated transcription"/>
    <property type="evidence" value="ECO:0007669"/>
    <property type="project" value="InterPro"/>
</dbReference>
<dbReference type="Gene3D" id="1.10.1220.10">
    <property type="entry name" value="Met repressor-like"/>
    <property type="match status" value="1"/>
</dbReference>
<accession>A0A484HJA8</accession>
<sequence>MKTVQMTLDEDLVQTVDRISKQLHTTRSAFTRKALREAIDRHNIDRLERRHREGYERRPVGGDEFSVWEKEQDWGDA</sequence>
<evidence type="ECO:0000259" key="1">
    <source>
        <dbReference type="Pfam" id="PF01402"/>
    </source>
</evidence>
<dbReference type="Pfam" id="PF01402">
    <property type="entry name" value="RHH_1"/>
    <property type="match status" value="1"/>
</dbReference>
<feature type="domain" description="Ribbon-helix-helix protein CopG" evidence="1">
    <location>
        <begin position="3"/>
        <end position="41"/>
    </location>
</feature>
<dbReference type="InterPro" id="IPR013321">
    <property type="entry name" value="Arc_rbn_hlx_hlx"/>
</dbReference>
<reference evidence="2" key="1">
    <citation type="submission" date="2019-01" db="EMBL/GenBank/DDBJ databases">
        <authorList>
            <consortium name="Genoscope - CEA"/>
            <person name="William W."/>
        </authorList>
    </citation>
    <scope>NUCLEOTIDE SEQUENCE</scope>
    <source>
        <strain evidence="2">CR-1</strain>
    </source>
</reference>
<dbReference type="EMBL" id="CAACVI010000034">
    <property type="protein sequence ID" value="VEN74553.1"/>
    <property type="molecule type" value="Genomic_DNA"/>
</dbReference>
<organism evidence="2">
    <name type="scientific">uncultured Desulfobacteraceae bacterium</name>
    <dbReference type="NCBI Taxonomy" id="218296"/>
    <lineage>
        <taxon>Bacteria</taxon>
        <taxon>Pseudomonadati</taxon>
        <taxon>Thermodesulfobacteriota</taxon>
        <taxon>Desulfobacteria</taxon>
        <taxon>Desulfobacterales</taxon>
        <taxon>Desulfobacteraceae</taxon>
        <taxon>environmental samples</taxon>
    </lineage>
</organism>
<dbReference type="InterPro" id="IPR002145">
    <property type="entry name" value="CopG"/>
</dbReference>